<dbReference type="Gene3D" id="2.170.130.10">
    <property type="entry name" value="TonB-dependent receptor, plug domain"/>
    <property type="match status" value="1"/>
</dbReference>
<evidence type="ECO:0000256" key="1">
    <source>
        <dbReference type="ARBA" id="ARBA00004571"/>
    </source>
</evidence>
<dbReference type="Pfam" id="PF13715">
    <property type="entry name" value="CarbopepD_reg_2"/>
    <property type="match status" value="1"/>
</dbReference>
<evidence type="ECO:0000256" key="8">
    <source>
        <dbReference type="PROSITE-ProRule" id="PRU01360"/>
    </source>
</evidence>
<evidence type="ECO:0000256" key="3">
    <source>
        <dbReference type="ARBA" id="ARBA00022452"/>
    </source>
</evidence>
<evidence type="ECO:0000259" key="12">
    <source>
        <dbReference type="Pfam" id="PF07715"/>
    </source>
</evidence>
<dbReference type="InterPro" id="IPR023996">
    <property type="entry name" value="TonB-dep_OMP_SusC/RagA"/>
</dbReference>
<dbReference type="SUPFAM" id="SSF56935">
    <property type="entry name" value="Porins"/>
    <property type="match status" value="1"/>
</dbReference>
<dbReference type="InterPro" id="IPR012910">
    <property type="entry name" value="Plug_dom"/>
</dbReference>
<dbReference type="InterPro" id="IPR036942">
    <property type="entry name" value="Beta-barrel_TonB_sf"/>
</dbReference>
<organism evidence="13 14">
    <name type="scientific">Flavobacterium zepuense</name>
    <dbReference type="NCBI Taxonomy" id="2593302"/>
    <lineage>
        <taxon>Bacteria</taxon>
        <taxon>Pseudomonadati</taxon>
        <taxon>Bacteroidota</taxon>
        <taxon>Flavobacteriia</taxon>
        <taxon>Flavobacteriales</taxon>
        <taxon>Flavobacteriaceae</taxon>
        <taxon>Flavobacterium</taxon>
    </lineage>
</organism>
<dbReference type="NCBIfam" id="TIGR04056">
    <property type="entry name" value="OMP_RagA_SusC"/>
    <property type="match status" value="1"/>
</dbReference>
<gene>
    <name evidence="13" type="ORF">FMM05_13885</name>
</gene>
<keyword evidence="13" id="KW-0675">Receptor</keyword>
<dbReference type="InterPro" id="IPR037066">
    <property type="entry name" value="Plug_dom_sf"/>
</dbReference>
<dbReference type="NCBIfam" id="TIGR04057">
    <property type="entry name" value="SusC_RagA_signa"/>
    <property type="match status" value="1"/>
</dbReference>
<keyword evidence="4 8" id="KW-0812">Transmembrane</keyword>
<feature type="domain" description="TonB-dependent receptor-like beta-barrel" evidence="11">
    <location>
        <begin position="412"/>
        <end position="987"/>
    </location>
</feature>
<evidence type="ECO:0000256" key="6">
    <source>
        <dbReference type="ARBA" id="ARBA00023136"/>
    </source>
</evidence>
<dbReference type="PROSITE" id="PS52016">
    <property type="entry name" value="TONB_DEPENDENT_REC_3"/>
    <property type="match status" value="1"/>
</dbReference>
<accession>A0A552UYH3</accession>
<comment type="similarity">
    <text evidence="8 9">Belongs to the TonB-dependent receptor family.</text>
</comment>
<dbReference type="InterPro" id="IPR039426">
    <property type="entry name" value="TonB-dep_rcpt-like"/>
</dbReference>
<sequence>MSQKNIYSLLLVFTLLSGSVMYAQTVKGTVSDATGPLPQANVVVKGTTISTTTDFDGNYTITNVGTNAVLVFSYIGYLTKEEAVTGDTTLNVVLAEDAKQLNEVVVTGYTGQRKASITSAVAQVNMQDLSKTRIPDVGQALQGQVAGVFVAASTGAPGDGVQIRIRGQGSLNNNDVLYVVDGVQTRNISFLNQADIKSMTVLKDAASTAIYGSRAAGGVVVITTKKGTEGKTSLELDVFTGVHYASNLPKLLNTDQYLTMEERAWNNTAGRDPALNPYTLDRVTRTDLADTDWLDELFTTGLSNNVQLSASGATDKVQYLISGGYYGIDGIVTENNDKYKRVNFRTNINAKLSDRLTVGSNMQITYSSQDRLSSSGDAPGVIRHALIRPPVIPVYKDVNDPTYSAEDPYTDLPFYTGPNEGWSKNYEYSSNPLAIVHFTNDKRDMFQTFGNVYAEYDFLSDRSLKFRTNLGADIRFIHNKNFAQNYGDPNIGSPDTQYYGLGRNNRPNSLNEDRNQDVTFTWSNTLNYVKTLDEVHSINALLGVETVKYTQSGIGGSRSNFENTTPAFQYLDYGNVGSPTLPYPYSSGSQTSWTLLSYFASGTYGYKDKYFATASVRADGSSRFGPNNRWGYFPSASAGWILSNESFMANTTWVSNLKLRGSWGQTGNQEIANWQWYNLYSLGANPSLLRLGNPDVKWETTTQTNIGLDISVLNNKLSFSADYFIKDTDDILLYVTPPRIIGNLSPTSINSASVSNKGFELAVNLNNNDRMFKYNINANLATLSNNVTKLNRNVEYIDSPGTRSRTEVGQPINSYYGFQFDGIYQNANEFSSHLYANANGTQPGDIKFKDLNGDGQINADDRTYIGSSIPKLTYGFAFNCSYKNFDLSFLLQGVNDVDRYNDIKQILDYDSRPFNSTTAILNSWNGEGTSNTIPRVTQNDNGGSRISSVFIEDASYLRLKNIEIGYTFNSDIPGIDNMRIYVSGQNLLTFTDYTGLDPESTSLIDQGTYPQASAVLFGARIKL</sequence>
<keyword evidence="3 8" id="KW-1134">Transmembrane beta strand</keyword>
<feature type="chain" id="PRO_5021716914" evidence="10">
    <location>
        <begin position="24"/>
        <end position="1023"/>
    </location>
</feature>
<evidence type="ECO:0000256" key="10">
    <source>
        <dbReference type="SAM" id="SignalP"/>
    </source>
</evidence>
<evidence type="ECO:0000256" key="7">
    <source>
        <dbReference type="ARBA" id="ARBA00023237"/>
    </source>
</evidence>
<evidence type="ECO:0000256" key="2">
    <source>
        <dbReference type="ARBA" id="ARBA00022448"/>
    </source>
</evidence>
<feature type="signal peptide" evidence="10">
    <location>
        <begin position="1"/>
        <end position="23"/>
    </location>
</feature>
<dbReference type="InterPro" id="IPR023997">
    <property type="entry name" value="TonB-dep_OMP_SusC/RagA_CS"/>
</dbReference>
<keyword evidence="2 8" id="KW-0813">Transport</keyword>
<dbReference type="InterPro" id="IPR008969">
    <property type="entry name" value="CarboxyPept-like_regulatory"/>
</dbReference>
<evidence type="ECO:0000313" key="13">
    <source>
        <dbReference type="EMBL" id="TRW23283.1"/>
    </source>
</evidence>
<comment type="subcellular location">
    <subcellularLocation>
        <location evidence="1 8">Cell outer membrane</location>
        <topology evidence="1 8">Multi-pass membrane protein</topology>
    </subcellularLocation>
</comment>
<dbReference type="EMBL" id="VJVZ01000009">
    <property type="protein sequence ID" value="TRW23283.1"/>
    <property type="molecule type" value="Genomic_DNA"/>
</dbReference>
<evidence type="ECO:0000256" key="5">
    <source>
        <dbReference type="ARBA" id="ARBA00023077"/>
    </source>
</evidence>
<dbReference type="Proteomes" id="UP000320643">
    <property type="component" value="Unassembled WGS sequence"/>
</dbReference>
<dbReference type="AlphaFoldDB" id="A0A552UYH3"/>
<evidence type="ECO:0000256" key="4">
    <source>
        <dbReference type="ARBA" id="ARBA00022692"/>
    </source>
</evidence>
<keyword evidence="10" id="KW-0732">Signal</keyword>
<protein>
    <submittedName>
        <fullName evidence="13">TonB-dependent receptor</fullName>
    </submittedName>
</protein>
<keyword evidence="7 8" id="KW-0998">Cell outer membrane</keyword>
<proteinExistence type="inferred from homology"/>
<dbReference type="Pfam" id="PF07715">
    <property type="entry name" value="Plug"/>
    <property type="match status" value="1"/>
</dbReference>
<keyword evidence="5 9" id="KW-0798">TonB box</keyword>
<reference evidence="13 14" key="1">
    <citation type="submission" date="2019-07" db="EMBL/GenBank/DDBJ databases">
        <title>Flavobacterium sp. nov., isolated from glacier ice.</title>
        <authorList>
            <person name="Liu Q."/>
            <person name="Xin Y.-H."/>
        </authorList>
    </citation>
    <scope>NUCLEOTIDE SEQUENCE [LARGE SCALE GENOMIC DNA]</scope>
    <source>
        <strain evidence="13 14">ZT4R6</strain>
    </source>
</reference>
<dbReference type="GO" id="GO:0009279">
    <property type="term" value="C:cell outer membrane"/>
    <property type="evidence" value="ECO:0007669"/>
    <property type="project" value="UniProtKB-SubCell"/>
</dbReference>
<dbReference type="OrthoDB" id="9768177at2"/>
<evidence type="ECO:0000259" key="11">
    <source>
        <dbReference type="Pfam" id="PF00593"/>
    </source>
</evidence>
<dbReference type="SUPFAM" id="SSF49464">
    <property type="entry name" value="Carboxypeptidase regulatory domain-like"/>
    <property type="match status" value="1"/>
</dbReference>
<dbReference type="Gene3D" id="2.40.170.20">
    <property type="entry name" value="TonB-dependent receptor, beta-barrel domain"/>
    <property type="match status" value="1"/>
</dbReference>
<name>A0A552UYH3_9FLAO</name>
<keyword evidence="14" id="KW-1185">Reference proteome</keyword>
<evidence type="ECO:0000256" key="9">
    <source>
        <dbReference type="RuleBase" id="RU003357"/>
    </source>
</evidence>
<dbReference type="RefSeq" id="WP_143374000.1">
    <property type="nucleotide sequence ID" value="NZ_VJVZ01000009.1"/>
</dbReference>
<keyword evidence="6 8" id="KW-0472">Membrane</keyword>
<dbReference type="Gene3D" id="2.60.40.1120">
    <property type="entry name" value="Carboxypeptidase-like, regulatory domain"/>
    <property type="match status" value="1"/>
</dbReference>
<feature type="domain" description="TonB-dependent receptor plug" evidence="12">
    <location>
        <begin position="114"/>
        <end position="219"/>
    </location>
</feature>
<comment type="caution">
    <text evidence="13">The sequence shown here is derived from an EMBL/GenBank/DDBJ whole genome shotgun (WGS) entry which is preliminary data.</text>
</comment>
<dbReference type="Pfam" id="PF00593">
    <property type="entry name" value="TonB_dep_Rec_b-barrel"/>
    <property type="match status" value="1"/>
</dbReference>
<evidence type="ECO:0000313" key="14">
    <source>
        <dbReference type="Proteomes" id="UP000320643"/>
    </source>
</evidence>
<dbReference type="InterPro" id="IPR000531">
    <property type="entry name" value="Beta-barrel_TonB"/>
</dbReference>